<accession>A0AAD7MXU2</accession>
<dbReference type="SFLD" id="SFLDS00019">
    <property type="entry name" value="Glutathione_Transferase_(cytos"/>
    <property type="match status" value="1"/>
</dbReference>
<organism evidence="3 4">
    <name type="scientific">Mycena metata</name>
    <dbReference type="NCBI Taxonomy" id="1033252"/>
    <lineage>
        <taxon>Eukaryota</taxon>
        <taxon>Fungi</taxon>
        <taxon>Dikarya</taxon>
        <taxon>Basidiomycota</taxon>
        <taxon>Agaricomycotina</taxon>
        <taxon>Agaricomycetes</taxon>
        <taxon>Agaricomycetidae</taxon>
        <taxon>Agaricales</taxon>
        <taxon>Marasmiineae</taxon>
        <taxon>Mycenaceae</taxon>
        <taxon>Mycena</taxon>
    </lineage>
</organism>
<dbReference type="Pfam" id="PF13409">
    <property type="entry name" value="GST_N_2"/>
    <property type="match status" value="1"/>
</dbReference>
<dbReference type="InterPro" id="IPR036249">
    <property type="entry name" value="Thioredoxin-like_sf"/>
</dbReference>
<dbReference type="GO" id="GO:0005737">
    <property type="term" value="C:cytoplasm"/>
    <property type="evidence" value="ECO:0007669"/>
    <property type="project" value="TreeGrafter"/>
</dbReference>
<evidence type="ECO:0000259" key="1">
    <source>
        <dbReference type="PROSITE" id="PS50404"/>
    </source>
</evidence>
<evidence type="ECO:0000313" key="4">
    <source>
        <dbReference type="Proteomes" id="UP001215598"/>
    </source>
</evidence>
<dbReference type="InterPro" id="IPR050983">
    <property type="entry name" value="GST_Omega/HSP26"/>
</dbReference>
<dbReference type="PROSITE" id="PS50405">
    <property type="entry name" value="GST_CTER"/>
    <property type="match status" value="1"/>
</dbReference>
<dbReference type="EMBL" id="JARKIB010000115">
    <property type="protein sequence ID" value="KAJ7737753.1"/>
    <property type="molecule type" value="Genomic_DNA"/>
</dbReference>
<feature type="domain" description="GST C-terminal" evidence="2">
    <location>
        <begin position="74"/>
        <end position="235"/>
    </location>
</feature>
<gene>
    <name evidence="3" type="ORF">B0H16DRAFT_1730255</name>
</gene>
<dbReference type="InterPro" id="IPR040079">
    <property type="entry name" value="Glutathione_S-Trfase"/>
</dbReference>
<dbReference type="PROSITE" id="PS50404">
    <property type="entry name" value="GST_NTER"/>
    <property type="match status" value="1"/>
</dbReference>
<reference evidence="3" key="1">
    <citation type="submission" date="2023-03" db="EMBL/GenBank/DDBJ databases">
        <title>Massive genome expansion in bonnet fungi (Mycena s.s.) driven by repeated elements and novel gene families across ecological guilds.</title>
        <authorList>
            <consortium name="Lawrence Berkeley National Laboratory"/>
            <person name="Harder C.B."/>
            <person name="Miyauchi S."/>
            <person name="Viragh M."/>
            <person name="Kuo A."/>
            <person name="Thoen E."/>
            <person name="Andreopoulos B."/>
            <person name="Lu D."/>
            <person name="Skrede I."/>
            <person name="Drula E."/>
            <person name="Henrissat B."/>
            <person name="Morin E."/>
            <person name="Kohler A."/>
            <person name="Barry K."/>
            <person name="LaButti K."/>
            <person name="Morin E."/>
            <person name="Salamov A."/>
            <person name="Lipzen A."/>
            <person name="Mereny Z."/>
            <person name="Hegedus B."/>
            <person name="Baldrian P."/>
            <person name="Stursova M."/>
            <person name="Weitz H."/>
            <person name="Taylor A."/>
            <person name="Grigoriev I.V."/>
            <person name="Nagy L.G."/>
            <person name="Martin F."/>
            <person name="Kauserud H."/>
        </authorList>
    </citation>
    <scope>NUCLEOTIDE SEQUENCE</scope>
    <source>
        <strain evidence="3">CBHHK182m</strain>
    </source>
</reference>
<name>A0AAD7MXU2_9AGAR</name>
<dbReference type="CDD" id="cd00570">
    <property type="entry name" value="GST_N_family"/>
    <property type="match status" value="1"/>
</dbReference>
<dbReference type="SFLD" id="SFLDG00358">
    <property type="entry name" value="Main_(cytGST)"/>
    <property type="match status" value="1"/>
</dbReference>
<dbReference type="Gene3D" id="1.20.1050.10">
    <property type="match status" value="1"/>
</dbReference>
<keyword evidence="4" id="KW-1185">Reference proteome</keyword>
<dbReference type="InterPro" id="IPR010987">
    <property type="entry name" value="Glutathione-S-Trfase_C-like"/>
</dbReference>
<dbReference type="PANTHER" id="PTHR43968:SF6">
    <property type="entry name" value="GLUTATHIONE S-TRANSFERASE OMEGA"/>
    <property type="match status" value="1"/>
</dbReference>
<dbReference type="PANTHER" id="PTHR43968">
    <property type="match status" value="1"/>
</dbReference>
<dbReference type="SUPFAM" id="SSF47616">
    <property type="entry name" value="GST C-terminal domain-like"/>
    <property type="match status" value="1"/>
</dbReference>
<dbReference type="InterPro" id="IPR036282">
    <property type="entry name" value="Glutathione-S-Trfase_C_sf"/>
</dbReference>
<protein>
    <submittedName>
        <fullName evidence="3">Glutathione S-transferase</fullName>
    </submittedName>
</protein>
<dbReference type="SUPFAM" id="SSF52833">
    <property type="entry name" value="Thioredoxin-like"/>
    <property type="match status" value="1"/>
</dbReference>
<dbReference type="AlphaFoldDB" id="A0AAD7MXU2"/>
<dbReference type="Gene3D" id="3.40.30.10">
    <property type="entry name" value="Glutaredoxin"/>
    <property type="match status" value="1"/>
</dbReference>
<evidence type="ECO:0000313" key="3">
    <source>
        <dbReference type="EMBL" id="KAJ7737753.1"/>
    </source>
</evidence>
<dbReference type="Pfam" id="PF13410">
    <property type="entry name" value="GST_C_2"/>
    <property type="match status" value="1"/>
</dbReference>
<dbReference type="InterPro" id="IPR004045">
    <property type="entry name" value="Glutathione_S-Trfase_N"/>
</dbReference>
<proteinExistence type="predicted"/>
<dbReference type="CDD" id="cd00299">
    <property type="entry name" value="GST_C_family"/>
    <property type="match status" value="1"/>
</dbReference>
<dbReference type="Proteomes" id="UP001215598">
    <property type="component" value="Unassembled WGS sequence"/>
</dbReference>
<feature type="domain" description="GST N-terminal" evidence="1">
    <location>
        <begin position="3"/>
        <end position="96"/>
    </location>
</feature>
<comment type="caution">
    <text evidence="3">The sequence shown here is derived from an EMBL/GenBank/DDBJ whole genome shotgun (WGS) entry which is preliminary data.</text>
</comment>
<sequence>MTEQITLYTAKAKICPFSHRVEIALAEAKVGFSRFEIDLSNKPEWYAPKVNPASKVPAIAYGGPQVSPDLPSPDSVKLTESLILVEFIADLQPDSALLPKDPVQRAKARFFIDAVSTKFLPAYMGPIARGTPFESLWDALAQLQALLPADKTYALGDEYTAADIAITPFLARMEVWLTNDIGIYKEGEGKKASEYFFEGDRFARLVKYWTAIKARESFKQTFDAMLTPGRMKDYIKEKYSAKFAPLRAQAQAAAVAAAA</sequence>
<evidence type="ECO:0000259" key="2">
    <source>
        <dbReference type="PROSITE" id="PS50405"/>
    </source>
</evidence>